<reference evidence="3" key="1">
    <citation type="submission" date="2016-05" db="EMBL/GenBank/DDBJ databases">
        <authorList>
            <person name="Liu B."/>
            <person name="Wang J."/>
            <person name="Zhu Y."/>
            <person name="Liu G."/>
            <person name="Chen Q."/>
            <person name="Chen Z."/>
            <person name="Lan J."/>
            <person name="Che J."/>
            <person name="Ge C."/>
            <person name="Shi H."/>
            <person name="Pan Z."/>
            <person name="Liu X."/>
        </authorList>
    </citation>
    <scope>NUCLEOTIDE SEQUENCE [LARGE SCALE GENOMIC DNA]</scope>
    <source>
        <strain evidence="3">FJAT-27215</strain>
    </source>
</reference>
<evidence type="ECO:0000256" key="1">
    <source>
        <dbReference type="SAM" id="Coils"/>
    </source>
</evidence>
<dbReference type="AlphaFoldDB" id="A0A1B9AZC5"/>
<feature type="coiled-coil region" evidence="1">
    <location>
        <begin position="119"/>
        <end position="185"/>
    </location>
</feature>
<dbReference type="Proteomes" id="UP000092578">
    <property type="component" value="Unassembled WGS sequence"/>
</dbReference>
<protein>
    <recommendedName>
        <fullName evidence="4">HTH merR-type domain-containing protein</fullName>
    </recommendedName>
</protein>
<proteinExistence type="predicted"/>
<organism evidence="2 3">
    <name type="scientific">Pseudobacillus wudalianchiensis</name>
    <dbReference type="NCBI Taxonomy" id="1743143"/>
    <lineage>
        <taxon>Bacteria</taxon>
        <taxon>Bacillati</taxon>
        <taxon>Bacillota</taxon>
        <taxon>Bacilli</taxon>
        <taxon>Bacillales</taxon>
        <taxon>Bacillaceae</taxon>
        <taxon>Pseudobacillus</taxon>
    </lineage>
</organism>
<name>A0A1B9AZC5_9BACI</name>
<comment type="caution">
    <text evidence="2">The sequence shown here is derived from an EMBL/GenBank/DDBJ whole genome shotgun (WGS) entry which is preliminary data.</text>
</comment>
<dbReference type="Gene3D" id="1.10.1660.10">
    <property type="match status" value="1"/>
</dbReference>
<evidence type="ECO:0000313" key="3">
    <source>
        <dbReference type="Proteomes" id="UP000092578"/>
    </source>
</evidence>
<accession>A0A1B9AZC5</accession>
<evidence type="ECO:0008006" key="4">
    <source>
        <dbReference type="Google" id="ProtNLM"/>
    </source>
</evidence>
<keyword evidence="1" id="KW-0175">Coiled coil</keyword>
<sequence length="199" mass="23097">MDELQQSIKRLYSPGEVALQLNVERQTITKYARLFETAGFVFHKDEKGNRGYTDINVMMFKDLITQRNKPGITLESAAKSVTAIYKEKSITDTVITLPAENERYNTVIEEKLDMLMLAFQKQQELIENQNKMIQSLQNEVQKQNHYIDNSLKERDKKLLESMTLLQEQKKEQAESIKQLAAAKEESSQKKSFLTRLFGK</sequence>
<gene>
    <name evidence="2" type="ORF">A8F95_21365</name>
</gene>
<dbReference type="EMBL" id="MAYT01000011">
    <property type="protein sequence ID" value="OCA89315.1"/>
    <property type="molecule type" value="Genomic_DNA"/>
</dbReference>
<evidence type="ECO:0000313" key="2">
    <source>
        <dbReference type="EMBL" id="OCA89315.1"/>
    </source>
</evidence>
<keyword evidence="3" id="KW-1185">Reference proteome</keyword>
<dbReference type="RefSeq" id="WP_065410035.1">
    <property type="nucleotide sequence ID" value="NZ_MAYT01000011.1"/>
</dbReference>